<dbReference type="EMBL" id="JAHRIQ010061799">
    <property type="protein sequence ID" value="MEQ2241738.1"/>
    <property type="molecule type" value="Genomic_DNA"/>
</dbReference>
<accession>A0ABV0UC70</accession>
<evidence type="ECO:0000313" key="2">
    <source>
        <dbReference type="Proteomes" id="UP001482620"/>
    </source>
</evidence>
<dbReference type="Proteomes" id="UP001482620">
    <property type="component" value="Unassembled WGS sequence"/>
</dbReference>
<evidence type="ECO:0000313" key="1">
    <source>
        <dbReference type="EMBL" id="MEQ2241738.1"/>
    </source>
</evidence>
<proteinExistence type="predicted"/>
<sequence length="121" mass="13493">MSAERAIEDLFSVCNALYKFIRKPTVAALYQGNTMKRLLEQCWTGHLATVEVILKSFQEIAEVLDQVEKTASFPADTGMEASGLRSALSKPSFRFHALIVQKILAILEPPNYSQKKCPACE</sequence>
<comment type="caution">
    <text evidence="1">The sequence shown here is derived from an EMBL/GenBank/DDBJ whole genome shotgun (WGS) entry which is preliminary data.</text>
</comment>
<reference evidence="1 2" key="1">
    <citation type="submission" date="2021-06" db="EMBL/GenBank/DDBJ databases">
        <authorList>
            <person name="Palmer J.M."/>
        </authorList>
    </citation>
    <scope>NUCLEOTIDE SEQUENCE [LARGE SCALE GENOMIC DNA]</scope>
    <source>
        <strain evidence="2">if_2019</strain>
        <tissue evidence="1">Muscle</tissue>
    </source>
</reference>
<organism evidence="1 2">
    <name type="scientific">Ilyodon furcidens</name>
    <name type="common">goldbreast splitfin</name>
    <dbReference type="NCBI Taxonomy" id="33524"/>
    <lineage>
        <taxon>Eukaryota</taxon>
        <taxon>Metazoa</taxon>
        <taxon>Chordata</taxon>
        <taxon>Craniata</taxon>
        <taxon>Vertebrata</taxon>
        <taxon>Euteleostomi</taxon>
        <taxon>Actinopterygii</taxon>
        <taxon>Neopterygii</taxon>
        <taxon>Teleostei</taxon>
        <taxon>Neoteleostei</taxon>
        <taxon>Acanthomorphata</taxon>
        <taxon>Ovalentaria</taxon>
        <taxon>Atherinomorphae</taxon>
        <taxon>Cyprinodontiformes</taxon>
        <taxon>Goodeidae</taxon>
        <taxon>Ilyodon</taxon>
    </lineage>
</organism>
<name>A0ABV0UC70_9TELE</name>
<gene>
    <name evidence="1" type="ORF">ILYODFUR_028389</name>
</gene>
<keyword evidence="2" id="KW-1185">Reference proteome</keyword>
<protein>
    <submittedName>
        <fullName evidence="1">Uncharacterized protein</fullName>
    </submittedName>
</protein>